<dbReference type="Proteomes" id="UP000072867">
    <property type="component" value="Unassembled WGS sequence"/>
</dbReference>
<keyword evidence="1" id="KW-0732">Signal</keyword>
<name>A0A147I3N0_9SPHN</name>
<evidence type="ECO:0000313" key="3">
    <source>
        <dbReference type="Proteomes" id="UP000072867"/>
    </source>
</evidence>
<comment type="caution">
    <text evidence="2">The sequence shown here is derived from an EMBL/GenBank/DDBJ whole genome shotgun (WGS) entry which is preliminary data.</text>
</comment>
<protein>
    <submittedName>
        <fullName evidence="2">Esterase</fullName>
    </submittedName>
</protein>
<feature type="signal peptide" evidence="1">
    <location>
        <begin position="1"/>
        <end position="31"/>
    </location>
</feature>
<accession>A0A147I3N0</accession>
<dbReference type="STRING" id="33051.SB4_18260"/>
<evidence type="ECO:0000313" key="2">
    <source>
        <dbReference type="EMBL" id="KTT72777.1"/>
    </source>
</evidence>
<proteinExistence type="predicted"/>
<feature type="chain" id="PRO_5007548183" evidence="1">
    <location>
        <begin position="32"/>
        <end position="359"/>
    </location>
</feature>
<dbReference type="EMBL" id="LDTD01000024">
    <property type="protein sequence ID" value="KTT72777.1"/>
    <property type="molecule type" value="Genomic_DNA"/>
</dbReference>
<gene>
    <name evidence="2" type="ORF">NS319_04175</name>
</gene>
<evidence type="ECO:0000256" key="1">
    <source>
        <dbReference type="SAM" id="SignalP"/>
    </source>
</evidence>
<dbReference type="Gene3D" id="3.40.50.1820">
    <property type="entry name" value="alpha/beta hydrolase"/>
    <property type="match status" value="1"/>
</dbReference>
<dbReference type="InterPro" id="IPR000801">
    <property type="entry name" value="Esterase-like"/>
</dbReference>
<dbReference type="PANTHER" id="PTHR48098">
    <property type="entry name" value="ENTEROCHELIN ESTERASE-RELATED"/>
    <property type="match status" value="1"/>
</dbReference>
<dbReference type="Pfam" id="PF00756">
    <property type="entry name" value="Esterase"/>
    <property type="match status" value="1"/>
</dbReference>
<sequence>MTRMALRFSHSRWLLAAGLALAPLAAAPAQMATQSPATVPGAKPVTVERIKVHSAAIEGNLEGNSADRDVIVVLPPDYARNKTRRYPVVYALHGYSIGADQWTKEIHVPASVEGAFARGVPPMILVFPDSKTMHNGSMYSSSQTVGDFERFISHDLITAIDARYRTIPRREARGLAGHSMGGYGTARIGMKHADMYGAIYMMSPCCLSPRMMARPEGTDEKLLTSLASPSESAKLNWGQRAMLAASAAWSPNPKNPPLYLDLPVKDGKMRDDITAKWLANTPLAFVDQYIVPLRSYRAIALDVGSQDGLKADAQALHETLDHYGIAHRFEIYDGDHVNRIGVRFQEQVLPFFGRALATK</sequence>
<reference evidence="2 3" key="1">
    <citation type="journal article" date="2016" name="Front. Microbiol.">
        <title>Genomic Resource of Rice Seed Associated Bacteria.</title>
        <authorList>
            <person name="Midha S."/>
            <person name="Bansal K."/>
            <person name="Sharma S."/>
            <person name="Kumar N."/>
            <person name="Patil P.P."/>
            <person name="Chaudhry V."/>
            <person name="Patil P.B."/>
        </authorList>
    </citation>
    <scope>NUCLEOTIDE SEQUENCE [LARGE SCALE GENOMIC DNA]</scope>
    <source>
        <strain evidence="2 3">NS319</strain>
    </source>
</reference>
<dbReference type="PATRIC" id="fig|33051.3.peg.1733"/>
<organism evidence="2 3">
    <name type="scientific">Sphingomonas sanguinis</name>
    <dbReference type="NCBI Taxonomy" id="33051"/>
    <lineage>
        <taxon>Bacteria</taxon>
        <taxon>Pseudomonadati</taxon>
        <taxon>Pseudomonadota</taxon>
        <taxon>Alphaproteobacteria</taxon>
        <taxon>Sphingomonadales</taxon>
        <taxon>Sphingomonadaceae</taxon>
        <taxon>Sphingomonas</taxon>
    </lineage>
</organism>
<dbReference type="InterPro" id="IPR029058">
    <property type="entry name" value="AB_hydrolase_fold"/>
</dbReference>
<dbReference type="InterPro" id="IPR050583">
    <property type="entry name" value="Mycobacterial_A85_antigen"/>
</dbReference>
<dbReference type="SUPFAM" id="SSF53474">
    <property type="entry name" value="alpha/beta-Hydrolases"/>
    <property type="match status" value="1"/>
</dbReference>
<dbReference type="AlphaFoldDB" id="A0A147I3N0"/>